<protein>
    <submittedName>
        <fullName evidence="2">Uncharacterized protein</fullName>
    </submittedName>
</protein>
<organism evidence="2 3">
    <name type="scientific">Aspergillus candidus</name>
    <dbReference type="NCBI Taxonomy" id="41067"/>
    <lineage>
        <taxon>Eukaryota</taxon>
        <taxon>Fungi</taxon>
        <taxon>Dikarya</taxon>
        <taxon>Ascomycota</taxon>
        <taxon>Pezizomycotina</taxon>
        <taxon>Eurotiomycetes</taxon>
        <taxon>Eurotiomycetidae</taxon>
        <taxon>Eurotiales</taxon>
        <taxon>Aspergillaceae</taxon>
        <taxon>Aspergillus</taxon>
        <taxon>Aspergillus subgen. Circumdati</taxon>
    </lineage>
</organism>
<gene>
    <name evidence="2" type="ORF">BDW47DRAFT_107033</name>
</gene>
<proteinExistence type="predicted"/>
<sequence>MSAAIPTQKQPIANCASLGTITVLFHAVDLSTFTRSFLLSAGYVWRYTSWDRRARCFSSQPFGGDGNMSRNTTNTPFLLLLPVSSCILHLASRSPHRLHRKFAHPWLYYQMAIGPDWRAESHPHEARLHIPPLSCSTGPDISIANRPFKVEGQRNAKKKNKARTMRALDPSKPLVHR</sequence>
<evidence type="ECO:0000313" key="2">
    <source>
        <dbReference type="EMBL" id="PLB37432.1"/>
    </source>
</evidence>
<keyword evidence="3" id="KW-1185">Reference proteome</keyword>
<dbReference type="AlphaFoldDB" id="A0A2I2F9X0"/>
<dbReference type="RefSeq" id="XP_024671444.1">
    <property type="nucleotide sequence ID" value="XM_024812907.1"/>
</dbReference>
<accession>A0A2I2F9X0</accession>
<dbReference type="Proteomes" id="UP000234585">
    <property type="component" value="Unassembled WGS sequence"/>
</dbReference>
<reference evidence="2 3" key="1">
    <citation type="submission" date="2017-12" db="EMBL/GenBank/DDBJ databases">
        <authorList>
            <consortium name="DOE Joint Genome Institute"/>
            <person name="Haridas S."/>
            <person name="Kjaerbolling I."/>
            <person name="Vesth T.C."/>
            <person name="Frisvad J.C."/>
            <person name="Nybo J.L."/>
            <person name="Theobald S."/>
            <person name="Kuo A."/>
            <person name="Bowyer P."/>
            <person name="Matsuda Y."/>
            <person name="Mondo S."/>
            <person name="Lyhne E.K."/>
            <person name="Kogle M.E."/>
            <person name="Clum A."/>
            <person name="Lipzen A."/>
            <person name="Salamov A."/>
            <person name="Ngan C.Y."/>
            <person name="Daum C."/>
            <person name="Chiniquy J."/>
            <person name="Barry K."/>
            <person name="LaButti K."/>
            <person name="Simmons B.A."/>
            <person name="Magnuson J.K."/>
            <person name="Mortensen U.H."/>
            <person name="Larsen T.O."/>
            <person name="Grigoriev I.V."/>
            <person name="Baker S.E."/>
            <person name="Andersen M.R."/>
            <person name="Nordberg H.P."/>
            <person name="Cantor M.N."/>
            <person name="Hua S.X."/>
        </authorList>
    </citation>
    <scope>NUCLEOTIDE SEQUENCE [LARGE SCALE GENOMIC DNA]</scope>
    <source>
        <strain evidence="2 3">CBS 102.13</strain>
    </source>
</reference>
<name>A0A2I2F9X0_ASPCN</name>
<feature type="compositionally biased region" description="Basic residues" evidence="1">
    <location>
        <begin position="155"/>
        <end position="164"/>
    </location>
</feature>
<feature type="region of interest" description="Disordered" evidence="1">
    <location>
        <begin position="152"/>
        <end position="177"/>
    </location>
</feature>
<dbReference type="GeneID" id="36520067"/>
<dbReference type="EMBL" id="KZ559143">
    <property type="protein sequence ID" value="PLB37432.1"/>
    <property type="molecule type" value="Genomic_DNA"/>
</dbReference>
<evidence type="ECO:0000313" key="3">
    <source>
        <dbReference type="Proteomes" id="UP000234585"/>
    </source>
</evidence>
<evidence type="ECO:0000256" key="1">
    <source>
        <dbReference type="SAM" id="MobiDB-lite"/>
    </source>
</evidence>